<evidence type="ECO:0000313" key="3">
    <source>
        <dbReference type="EMBL" id="KAA8485580.1"/>
    </source>
</evidence>
<dbReference type="Proteomes" id="UP000322918">
    <property type="component" value="Unassembled WGS sequence"/>
</dbReference>
<dbReference type="EMBL" id="VWNE01000004">
    <property type="protein sequence ID" value="KAA8485580.1"/>
    <property type="molecule type" value="Genomic_DNA"/>
</dbReference>
<dbReference type="PANTHER" id="PTHR30469:SF20">
    <property type="entry name" value="EFFLUX RND TRANSPORTER PERIPLASMIC ADAPTOR SUBUNIT"/>
    <property type="match status" value="1"/>
</dbReference>
<evidence type="ECO:0000259" key="2">
    <source>
        <dbReference type="Pfam" id="PF25973"/>
    </source>
</evidence>
<evidence type="ECO:0000313" key="4">
    <source>
        <dbReference type="Proteomes" id="UP000322918"/>
    </source>
</evidence>
<dbReference type="Pfam" id="PF25973">
    <property type="entry name" value="BSH_CzcB"/>
    <property type="match status" value="1"/>
</dbReference>
<dbReference type="PANTHER" id="PTHR30469">
    <property type="entry name" value="MULTIDRUG RESISTANCE PROTEIN MDTA"/>
    <property type="match status" value="1"/>
</dbReference>
<dbReference type="SUPFAM" id="SSF51230">
    <property type="entry name" value="Single hybrid motif"/>
    <property type="match status" value="1"/>
</dbReference>
<dbReference type="PROSITE" id="PS51257">
    <property type="entry name" value="PROKAR_LIPOPROTEIN"/>
    <property type="match status" value="1"/>
</dbReference>
<proteinExistence type="predicted"/>
<comment type="caution">
    <text evidence="3">The sequence shown here is derived from an EMBL/GenBank/DDBJ whole genome shotgun (WGS) entry which is preliminary data.</text>
</comment>
<dbReference type="AlphaFoldDB" id="A0A5M9HFL7"/>
<keyword evidence="4" id="KW-1185">Reference proteome</keyword>
<sequence>MKTYIAPFFLLLTLSACHSNDTQTIKEPKPRTAVQITQVGTGAISDDLVLSGTSVYLKRNMVTSSIAAFITNVYVKLGDHVRKGQSLYLLESKERKALGADITKVDPSLKGFGLITVTAPASGIITTFDKQQTGEYVLEGTQLCTIAASNDLAFQVNVPYEYADLVKPGKKCVITLPDGSAHQATITTPLATMNAAEQTQVLLARPDQTLFLPENLLGKVTFNRSAYGNQQVLPKSCVVSDELLKDFWVMKLVNDSTAIKVPVKTGNKNKESIEILSPKFQNGDKILISGNYGLADTALVTVVK</sequence>
<dbReference type="InterPro" id="IPR058647">
    <property type="entry name" value="BSH_CzcB-like"/>
</dbReference>
<evidence type="ECO:0000256" key="1">
    <source>
        <dbReference type="SAM" id="SignalP"/>
    </source>
</evidence>
<dbReference type="GO" id="GO:1990281">
    <property type="term" value="C:efflux pump complex"/>
    <property type="evidence" value="ECO:0007669"/>
    <property type="project" value="TreeGrafter"/>
</dbReference>
<dbReference type="InterPro" id="IPR011053">
    <property type="entry name" value="Single_hybrid_motif"/>
</dbReference>
<accession>A0A5M9HFL7</accession>
<feature type="chain" id="PRO_5024386081" evidence="1">
    <location>
        <begin position="20"/>
        <end position="304"/>
    </location>
</feature>
<dbReference type="OrthoDB" id="1435302at2"/>
<protein>
    <submittedName>
        <fullName evidence="3">HlyD family efflux transporter periplasmic adaptor subunit</fullName>
    </submittedName>
</protein>
<organism evidence="3 4">
    <name type="scientific">Arcticibacter tournemirensis</name>
    <dbReference type="NCBI Taxonomy" id="699437"/>
    <lineage>
        <taxon>Bacteria</taxon>
        <taxon>Pseudomonadati</taxon>
        <taxon>Bacteroidota</taxon>
        <taxon>Sphingobacteriia</taxon>
        <taxon>Sphingobacteriales</taxon>
        <taxon>Sphingobacteriaceae</taxon>
        <taxon>Arcticibacter</taxon>
    </lineage>
</organism>
<dbReference type="GO" id="GO:0015562">
    <property type="term" value="F:efflux transmembrane transporter activity"/>
    <property type="evidence" value="ECO:0007669"/>
    <property type="project" value="TreeGrafter"/>
</dbReference>
<dbReference type="Gene3D" id="2.40.420.20">
    <property type="match status" value="1"/>
</dbReference>
<dbReference type="RefSeq" id="WP_141813530.1">
    <property type="nucleotide sequence ID" value="NZ_VFPL01000001.1"/>
</dbReference>
<feature type="domain" description="CzcB-like barrel-sandwich hybrid" evidence="2">
    <location>
        <begin position="61"/>
        <end position="147"/>
    </location>
</feature>
<dbReference type="Gene3D" id="2.40.50.100">
    <property type="match status" value="1"/>
</dbReference>
<reference evidence="3 4" key="1">
    <citation type="submission" date="2019-09" db="EMBL/GenBank/DDBJ databases">
        <title>Pararcticibacter amylolyticus gen. nov., sp. nov., isolated from a rottenly hemp rope, and reclassification of Pedobacter tournemirensis as Pararcticibacter tournemirensis comb. nov.</title>
        <authorList>
            <person name="Cai Y."/>
        </authorList>
    </citation>
    <scope>NUCLEOTIDE SEQUENCE [LARGE SCALE GENOMIC DNA]</scope>
    <source>
        <strain evidence="3 4">TF5-37.2-LB10</strain>
    </source>
</reference>
<feature type="signal peptide" evidence="1">
    <location>
        <begin position="1"/>
        <end position="19"/>
    </location>
</feature>
<keyword evidence="1" id="KW-0732">Signal</keyword>
<gene>
    <name evidence="3" type="ORF">F1649_03610</name>
</gene>
<name>A0A5M9HFL7_9SPHI</name>